<dbReference type="InterPro" id="IPR051030">
    <property type="entry name" value="Vitamin_B12-ABC_binding"/>
</dbReference>
<organism evidence="3 4">
    <name type="scientific">Halorubrum aquaticum</name>
    <dbReference type="NCBI Taxonomy" id="387340"/>
    <lineage>
        <taxon>Archaea</taxon>
        <taxon>Methanobacteriati</taxon>
        <taxon>Methanobacteriota</taxon>
        <taxon>Stenosarchaea group</taxon>
        <taxon>Halobacteria</taxon>
        <taxon>Halobacteriales</taxon>
        <taxon>Haloferacaceae</taxon>
        <taxon>Halorubrum</taxon>
    </lineage>
</organism>
<evidence type="ECO:0000259" key="2">
    <source>
        <dbReference type="PROSITE" id="PS50983"/>
    </source>
</evidence>
<proteinExistence type="predicted"/>
<keyword evidence="4" id="KW-1185">Reference proteome</keyword>
<dbReference type="Proteomes" id="UP000323537">
    <property type="component" value="Unassembled WGS sequence"/>
</dbReference>
<dbReference type="InterPro" id="IPR054828">
    <property type="entry name" value="Vit_B12_bind_prot"/>
</dbReference>
<keyword evidence="1" id="KW-0732">Signal</keyword>
<dbReference type="EMBL" id="FOPZ01000009">
    <property type="protein sequence ID" value="SFH56413.1"/>
    <property type="molecule type" value="Genomic_DNA"/>
</dbReference>
<sequence length="256" mass="26685">MTAPRVVSLAPSATATLSALGAAECLVGVTHHCDPPSNAGSAHGTDPVAVGGWLTPSIDRVAALDPDVVFTSDDLQTDLADDCRERGLAVDHRDPATLEDVLEDFRETGAAVGRPDAGAELAADARERLEAIGDATGDATADRPVVYCEEWSDPPMAAGNWVPDAVRAAGGRYPFLEAGERSREVDPGTVAAADPDHVVVHVCGRGDRVDPATVADREWIDAPVHVIDDSLLNQPSPALIDGIERLAGLFGVQGYS</sequence>
<dbReference type="RefSeq" id="WP_149784447.1">
    <property type="nucleotide sequence ID" value="NZ_BAAADP010000001.1"/>
</dbReference>
<dbReference type="NCBIfam" id="NF038402">
    <property type="entry name" value="TroA_like"/>
    <property type="match status" value="1"/>
</dbReference>
<reference evidence="3 4" key="1">
    <citation type="submission" date="2016-10" db="EMBL/GenBank/DDBJ databases">
        <authorList>
            <person name="Varghese N."/>
            <person name="Submissions S."/>
        </authorList>
    </citation>
    <scope>NUCLEOTIDE SEQUENCE [LARGE SCALE GENOMIC DNA]</scope>
    <source>
        <strain evidence="3 4">CGMCC 1.6377</strain>
    </source>
</reference>
<evidence type="ECO:0000256" key="1">
    <source>
        <dbReference type="ARBA" id="ARBA00022729"/>
    </source>
</evidence>
<dbReference type="OrthoDB" id="9784at2157"/>
<protein>
    <submittedName>
        <fullName evidence="3">Iron complex transport system substrate-binding protein</fullName>
    </submittedName>
</protein>
<evidence type="ECO:0000313" key="4">
    <source>
        <dbReference type="Proteomes" id="UP000323537"/>
    </source>
</evidence>
<dbReference type="Gene3D" id="3.40.50.1980">
    <property type="entry name" value="Nitrogenase molybdenum iron protein domain"/>
    <property type="match status" value="2"/>
</dbReference>
<dbReference type="PANTHER" id="PTHR42860">
    <property type="entry name" value="VITAMIN B12-BINDING PROTEIN"/>
    <property type="match status" value="1"/>
</dbReference>
<accession>A0A1I3B2B5</accession>
<gene>
    <name evidence="3" type="ORF">SAMN04488066_1095</name>
</gene>
<dbReference type="SUPFAM" id="SSF53807">
    <property type="entry name" value="Helical backbone' metal receptor"/>
    <property type="match status" value="1"/>
</dbReference>
<dbReference type="PROSITE" id="PS50983">
    <property type="entry name" value="FE_B12_PBP"/>
    <property type="match status" value="1"/>
</dbReference>
<dbReference type="PANTHER" id="PTHR42860:SF1">
    <property type="entry name" value="VITAMIN B12-BINDING PROTEIN"/>
    <property type="match status" value="1"/>
</dbReference>
<dbReference type="CDD" id="cd01144">
    <property type="entry name" value="BtuF"/>
    <property type="match status" value="1"/>
</dbReference>
<evidence type="ECO:0000313" key="3">
    <source>
        <dbReference type="EMBL" id="SFH56413.1"/>
    </source>
</evidence>
<feature type="domain" description="Fe/B12 periplasmic-binding" evidence="2">
    <location>
        <begin position="5"/>
        <end position="256"/>
    </location>
</feature>
<dbReference type="Pfam" id="PF01497">
    <property type="entry name" value="Peripla_BP_2"/>
    <property type="match status" value="1"/>
</dbReference>
<name>A0A1I3B2B5_9EURY</name>
<dbReference type="InterPro" id="IPR002491">
    <property type="entry name" value="ABC_transptr_periplasmic_BD"/>
</dbReference>
<dbReference type="AlphaFoldDB" id="A0A1I3B2B5"/>